<reference evidence="3" key="1">
    <citation type="journal article" date="2020" name="Fungal Divers.">
        <title>Resolving the Mortierellaceae phylogeny through synthesis of multi-gene phylogenetics and phylogenomics.</title>
        <authorList>
            <person name="Vandepol N."/>
            <person name="Liber J."/>
            <person name="Desiro A."/>
            <person name="Na H."/>
            <person name="Kennedy M."/>
            <person name="Barry K."/>
            <person name="Grigoriev I.V."/>
            <person name="Miller A.N."/>
            <person name="O'Donnell K."/>
            <person name="Stajich J.E."/>
            <person name="Bonito G."/>
        </authorList>
    </citation>
    <scope>NUCLEOTIDE SEQUENCE</scope>
    <source>
        <strain evidence="3">MES-2147</strain>
    </source>
</reference>
<name>A0A9P6IL43_9FUNG</name>
<dbReference type="OrthoDB" id="206005at2759"/>
<feature type="transmembrane region" description="Helical" evidence="2">
    <location>
        <begin position="20"/>
        <end position="41"/>
    </location>
</feature>
<dbReference type="AlphaFoldDB" id="A0A9P6IL43"/>
<evidence type="ECO:0000313" key="3">
    <source>
        <dbReference type="EMBL" id="KAF9934556.1"/>
    </source>
</evidence>
<organism evidence="3 4">
    <name type="scientific">Modicella reniformis</name>
    <dbReference type="NCBI Taxonomy" id="1440133"/>
    <lineage>
        <taxon>Eukaryota</taxon>
        <taxon>Fungi</taxon>
        <taxon>Fungi incertae sedis</taxon>
        <taxon>Mucoromycota</taxon>
        <taxon>Mortierellomycotina</taxon>
        <taxon>Mortierellomycetes</taxon>
        <taxon>Mortierellales</taxon>
        <taxon>Mortierellaceae</taxon>
        <taxon>Modicella</taxon>
    </lineage>
</organism>
<protein>
    <submittedName>
        <fullName evidence="3">Uncharacterized protein</fullName>
    </submittedName>
</protein>
<gene>
    <name evidence="3" type="ORF">BGZ65_003712</name>
</gene>
<dbReference type="Proteomes" id="UP000749646">
    <property type="component" value="Unassembled WGS sequence"/>
</dbReference>
<keyword evidence="4" id="KW-1185">Reference proteome</keyword>
<evidence type="ECO:0000256" key="1">
    <source>
        <dbReference type="SAM" id="MobiDB-lite"/>
    </source>
</evidence>
<accession>A0A9P6IL43</accession>
<keyword evidence="2" id="KW-1133">Transmembrane helix</keyword>
<evidence type="ECO:0000256" key="2">
    <source>
        <dbReference type="SAM" id="Phobius"/>
    </source>
</evidence>
<sequence>MALGGGSFTSMLLGMPPSWLGSNVVVPTYVLSFFLVQYTILYDILNDMVPSAVLDSILIISDGSLKAMSISKLAVDGSRMRFAADSHYGDAGGLNEPWFAMLLLGVIAGSGGNMWTDFLGLNSHQWILSSPTFVHMDRFDVQAALLSSFFYAASTSPQFYGLLHDGTDTNYTPGKRGLMEDQDAKAMTILVMCTLMLGQRVEPAISRYTGFSISPTKWLGSFQTRVAMFKKRDDDGAEHDPVSLNRVGRDETYRPLRRRSRKSDERAEEMEVEENEKREEEEEEEEPVKKGSRSGIRVIYGKRLMSPTRVAPTSPGDATLIRSTRT</sequence>
<feature type="non-terminal residue" evidence="3">
    <location>
        <position position="326"/>
    </location>
</feature>
<keyword evidence="2" id="KW-0472">Membrane</keyword>
<feature type="compositionally biased region" description="Acidic residues" evidence="1">
    <location>
        <begin position="266"/>
        <end position="286"/>
    </location>
</feature>
<feature type="compositionally biased region" description="Basic and acidic residues" evidence="1">
    <location>
        <begin position="233"/>
        <end position="254"/>
    </location>
</feature>
<feature type="region of interest" description="Disordered" evidence="1">
    <location>
        <begin position="233"/>
        <end position="326"/>
    </location>
</feature>
<evidence type="ECO:0000313" key="4">
    <source>
        <dbReference type="Proteomes" id="UP000749646"/>
    </source>
</evidence>
<comment type="caution">
    <text evidence="3">The sequence shown here is derived from an EMBL/GenBank/DDBJ whole genome shotgun (WGS) entry which is preliminary data.</text>
</comment>
<dbReference type="EMBL" id="JAAAHW010009912">
    <property type="protein sequence ID" value="KAF9934556.1"/>
    <property type="molecule type" value="Genomic_DNA"/>
</dbReference>
<keyword evidence="2" id="KW-0812">Transmembrane</keyword>
<proteinExistence type="predicted"/>